<dbReference type="PANTHER" id="PTHR43776:SF7">
    <property type="entry name" value="D,D-DIPEPTIDE TRANSPORT ATP-BINDING PROTEIN DDPF-RELATED"/>
    <property type="match status" value="1"/>
</dbReference>
<dbReference type="GO" id="GO:0055085">
    <property type="term" value="P:transmembrane transport"/>
    <property type="evidence" value="ECO:0007669"/>
    <property type="project" value="UniProtKB-ARBA"/>
</dbReference>
<reference evidence="8" key="1">
    <citation type="submission" date="2016-10" db="EMBL/GenBank/DDBJ databases">
        <authorList>
            <person name="Varghese N."/>
            <person name="Submissions S."/>
        </authorList>
    </citation>
    <scope>NUCLEOTIDE SEQUENCE [LARGE SCALE GENOMIC DNA]</scope>
    <source>
        <strain evidence="8">DSM 10146</strain>
    </source>
</reference>
<dbReference type="CDD" id="cd03257">
    <property type="entry name" value="ABC_NikE_OppD_transporters"/>
    <property type="match status" value="1"/>
</dbReference>
<dbReference type="SUPFAM" id="SSF52540">
    <property type="entry name" value="P-loop containing nucleoside triphosphate hydrolases"/>
    <property type="match status" value="1"/>
</dbReference>
<dbReference type="GO" id="GO:0005886">
    <property type="term" value="C:plasma membrane"/>
    <property type="evidence" value="ECO:0007669"/>
    <property type="project" value="UniProtKB-SubCell"/>
</dbReference>
<dbReference type="InterPro" id="IPR027417">
    <property type="entry name" value="P-loop_NTPase"/>
</dbReference>
<gene>
    <name evidence="7" type="ORF">SAMN04488105_10785</name>
</gene>
<accession>A0A1G7FHV7</accession>
<proteinExistence type="inferred from homology"/>
<dbReference type="PROSITE" id="PS00211">
    <property type="entry name" value="ABC_TRANSPORTER_1"/>
    <property type="match status" value="1"/>
</dbReference>
<dbReference type="PANTHER" id="PTHR43776">
    <property type="entry name" value="TRANSPORT ATP-BINDING PROTEIN"/>
    <property type="match status" value="1"/>
</dbReference>
<dbReference type="Proteomes" id="UP000198994">
    <property type="component" value="Unassembled WGS sequence"/>
</dbReference>
<dbReference type="InterPro" id="IPR050319">
    <property type="entry name" value="ABC_transp_ATP-bind"/>
</dbReference>
<organism evidence="7 8">
    <name type="scientific">Salipiger thiooxidans</name>
    <dbReference type="NCBI Taxonomy" id="282683"/>
    <lineage>
        <taxon>Bacteria</taxon>
        <taxon>Pseudomonadati</taxon>
        <taxon>Pseudomonadota</taxon>
        <taxon>Alphaproteobacteria</taxon>
        <taxon>Rhodobacterales</taxon>
        <taxon>Roseobacteraceae</taxon>
        <taxon>Salipiger</taxon>
    </lineage>
</organism>
<evidence type="ECO:0000256" key="2">
    <source>
        <dbReference type="ARBA" id="ARBA00005417"/>
    </source>
</evidence>
<evidence type="ECO:0000256" key="4">
    <source>
        <dbReference type="ARBA" id="ARBA00022741"/>
    </source>
</evidence>
<keyword evidence="3" id="KW-0813">Transport</keyword>
<dbReference type="InterPro" id="IPR013563">
    <property type="entry name" value="Oligopep_ABC_C"/>
</dbReference>
<feature type="domain" description="ABC transporter" evidence="6">
    <location>
        <begin position="5"/>
        <end position="256"/>
    </location>
</feature>
<dbReference type="Gene3D" id="3.40.50.300">
    <property type="entry name" value="P-loop containing nucleotide triphosphate hydrolases"/>
    <property type="match status" value="1"/>
</dbReference>
<dbReference type="InterPro" id="IPR003593">
    <property type="entry name" value="AAA+_ATPase"/>
</dbReference>
<dbReference type="GO" id="GO:0005524">
    <property type="term" value="F:ATP binding"/>
    <property type="evidence" value="ECO:0007669"/>
    <property type="project" value="UniProtKB-KW"/>
</dbReference>
<dbReference type="PROSITE" id="PS50893">
    <property type="entry name" value="ABC_TRANSPORTER_2"/>
    <property type="match status" value="1"/>
</dbReference>
<dbReference type="InterPro" id="IPR003439">
    <property type="entry name" value="ABC_transporter-like_ATP-bd"/>
</dbReference>
<evidence type="ECO:0000313" key="7">
    <source>
        <dbReference type="EMBL" id="SDE75478.1"/>
    </source>
</evidence>
<comment type="similarity">
    <text evidence="2">Belongs to the ABC transporter superfamily.</text>
</comment>
<name>A0A1G7FHV7_9RHOB</name>
<evidence type="ECO:0000256" key="3">
    <source>
        <dbReference type="ARBA" id="ARBA00022448"/>
    </source>
</evidence>
<comment type="subcellular location">
    <subcellularLocation>
        <location evidence="1">Cell inner membrane</location>
        <topology evidence="1">Peripheral membrane protein</topology>
    </subcellularLocation>
</comment>
<protein>
    <submittedName>
        <fullName evidence="7">Oligopeptide transport system ATP-binding protein</fullName>
    </submittedName>
</protein>
<keyword evidence="4" id="KW-0547">Nucleotide-binding</keyword>
<dbReference type="AlphaFoldDB" id="A0A1G7FHV7"/>
<dbReference type="STRING" id="282683.SAMN04488105_10785"/>
<evidence type="ECO:0000256" key="1">
    <source>
        <dbReference type="ARBA" id="ARBA00004417"/>
    </source>
</evidence>
<dbReference type="NCBIfam" id="TIGR01727">
    <property type="entry name" value="oligo_HPY"/>
    <property type="match status" value="1"/>
</dbReference>
<dbReference type="InterPro" id="IPR017871">
    <property type="entry name" value="ABC_transporter-like_CS"/>
</dbReference>
<dbReference type="FunFam" id="3.40.50.300:FF:000016">
    <property type="entry name" value="Oligopeptide ABC transporter ATP-binding component"/>
    <property type="match status" value="1"/>
</dbReference>
<evidence type="ECO:0000256" key="5">
    <source>
        <dbReference type="ARBA" id="ARBA00022840"/>
    </source>
</evidence>
<dbReference type="GO" id="GO:0016887">
    <property type="term" value="F:ATP hydrolysis activity"/>
    <property type="evidence" value="ECO:0007669"/>
    <property type="project" value="InterPro"/>
</dbReference>
<evidence type="ECO:0000259" key="6">
    <source>
        <dbReference type="PROSITE" id="PS50893"/>
    </source>
</evidence>
<dbReference type="SMART" id="SM00382">
    <property type="entry name" value="AAA"/>
    <property type="match status" value="1"/>
</dbReference>
<sequence length="342" mass="37548">MSTLIETIDLKQHYPIRQGLLGRPSATVRAVDGINLRIQRGEVLGLVGESGSGKSTFGRTLMMMEQPTSGSVLYNGVELAGRSHTALHPYRRRMQMVFQDPFSSLNPRMTVEDSLTMPLRFHQPALSARQRRDEAAETLERVGLPRSMISRYPHEFSGGQRQRIGIARALMVKPEFIVADEPVSALDVSVQAQVLNLFSSIRETLGLTILFVTHDLAVVGHIADRVAVMYLGQVMEIAPTRALFTSPRHPYTETLLSAAPQPAVGARRQRIAMKGEPPSPLAPPSGCVFRTRCAHAQAECAVARPVLRPRGPGHLSACIRDDLSLVPGVAEARPDQARKRMS</sequence>
<evidence type="ECO:0000313" key="8">
    <source>
        <dbReference type="Proteomes" id="UP000198994"/>
    </source>
</evidence>
<dbReference type="EMBL" id="FNAV01000007">
    <property type="protein sequence ID" value="SDE75478.1"/>
    <property type="molecule type" value="Genomic_DNA"/>
</dbReference>
<dbReference type="Pfam" id="PF08352">
    <property type="entry name" value="oligo_HPY"/>
    <property type="match status" value="1"/>
</dbReference>
<dbReference type="Pfam" id="PF00005">
    <property type="entry name" value="ABC_tran"/>
    <property type="match status" value="1"/>
</dbReference>
<dbReference type="GO" id="GO:0015833">
    <property type="term" value="P:peptide transport"/>
    <property type="evidence" value="ECO:0007669"/>
    <property type="project" value="InterPro"/>
</dbReference>
<dbReference type="RefSeq" id="WP_089959298.1">
    <property type="nucleotide sequence ID" value="NZ_FNAV01000007.1"/>
</dbReference>
<keyword evidence="8" id="KW-1185">Reference proteome</keyword>
<dbReference type="OrthoDB" id="9802264at2"/>
<keyword evidence="5 7" id="KW-0067">ATP-binding</keyword>